<protein>
    <recommendedName>
        <fullName evidence="5">Crp/Fnr family transcriptional regulator</fullName>
    </recommendedName>
</protein>
<name>A0A1G6I0Y1_9BACT</name>
<evidence type="ECO:0000313" key="4">
    <source>
        <dbReference type="Proteomes" id="UP000297288"/>
    </source>
</evidence>
<organism evidence="1 3">
    <name type="scientific">Geotoga petraea</name>
    <dbReference type="NCBI Taxonomy" id="28234"/>
    <lineage>
        <taxon>Bacteria</taxon>
        <taxon>Thermotogati</taxon>
        <taxon>Thermotogota</taxon>
        <taxon>Thermotogae</taxon>
        <taxon>Petrotogales</taxon>
        <taxon>Petrotogaceae</taxon>
        <taxon>Geotoga</taxon>
    </lineage>
</organism>
<evidence type="ECO:0000313" key="1">
    <source>
        <dbReference type="EMBL" id="SDC00192.1"/>
    </source>
</evidence>
<accession>A0A1G6I0Y1</accession>
<gene>
    <name evidence="2" type="ORF">E4650_02330</name>
    <name evidence="1" type="ORF">SAMN04488588_0207</name>
</gene>
<dbReference type="RefSeq" id="WP_091401989.1">
    <property type="nucleotide sequence ID" value="NZ_FMYV01000001.1"/>
</dbReference>
<dbReference type="EMBL" id="SRME01000001">
    <property type="protein sequence ID" value="TGG89052.1"/>
    <property type="molecule type" value="Genomic_DNA"/>
</dbReference>
<reference evidence="1 3" key="1">
    <citation type="submission" date="2016-10" db="EMBL/GenBank/DDBJ databases">
        <authorList>
            <person name="de Groot N.N."/>
        </authorList>
    </citation>
    <scope>NUCLEOTIDE SEQUENCE [LARGE SCALE GENOMIC DNA]</scope>
    <source>
        <strain evidence="1 3">WG14</strain>
    </source>
</reference>
<dbReference type="OrthoDB" id="9981448at2"/>
<sequence>MTYPYLKNFATKSNSIYYIKSGIVAALLYSKKKPFLCHIYTTGDFVGIDKYQDDVGIIDYYMLTECDYEIVSDDQLNSEKYKESFREFMKTFLQEITAYRTEDYDKILEYNLEKISRFSNEIEGIPLSFVKEMGIKNDLDKLLEKDKVVLENQVYKIIK</sequence>
<reference evidence="2 4" key="2">
    <citation type="submission" date="2019-04" db="EMBL/GenBank/DDBJ databases">
        <title>Draft genome sequence data and analysis of a Fermenting Bacterium, Geotoga petraea strain HO-Geo1, isolated from heavy-oil petroleum reservoir in Russia.</title>
        <authorList>
            <person name="Grouzdev D.S."/>
            <person name="Semenova E.M."/>
            <person name="Sokolova D.S."/>
            <person name="Tourova T.P."/>
            <person name="Poltaraus A.B."/>
            <person name="Nazina T.N."/>
        </authorList>
    </citation>
    <scope>NUCLEOTIDE SEQUENCE [LARGE SCALE GENOMIC DNA]</scope>
    <source>
        <strain evidence="2 4">HO-Geo1</strain>
    </source>
</reference>
<dbReference type="AlphaFoldDB" id="A0A1G6I0Y1"/>
<keyword evidence="3" id="KW-1185">Reference proteome</keyword>
<dbReference type="EMBL" id="FMYV01000001">
    <property type="protein sequence ID" value="SDC00192.1"/>
    <property type="molecule type" value="Genomic_DNA"/>
</dbReference>
<dbReference type="Proteomes" id="UP000199322">
    <property type="component" value="Unassembled WGS sequence"/>
</dbReference>
<proteinExistence type="predicted"/>
<evidence type="ECO:0000313" key="2">
    <source>
        <dbReference type="EMBL" id="TGG89052.1"/>
    </source>
</evidence>
<evidence type="ECO:0000313" key="3">
    <source>
        <dbReference type="Proteomes" id="UP000199322"/>
    </source>
</evidence>
<dbReference type="Proteomes" id="UP000297288">
    <property type="component" value="Unassembled WGS sequence"/>
</dbReference>
<evidence type="ECO:0008006" key="5">
    <source>
        <dbReference type="Google" id="ProtNLM"/>
    </source>
</evidence>
<dbReference type="STRING" id="28234.SAMN04488588_0207"/>